<keyword evidence="5" id="KW-0254">Endocytosis</keyword>
<dbReference type="Pfam" id="PF14670">
    <property type="entry name" value="FXa_inhibition"/>
    <property type="match status" value="1"/>
</dbReference>
<evidence type="ECO:0000256" key="8">
    <source>
        <dbReference type="ARBA" id="ARBA00022737"/>
    </source>
</evidence>
<feature type="disulfide bond" evidence="16">
    <location>
        <begin position="79"/>
        <end position="91"/>
    </location>
</feature>
<dbReference type="InterPro" id="IPR051221">
    <property type="entry name" value="LDLR-related"/>
</dbReference>
<evidence type="ECO:0000256" key="10">
    <source>
        <dbReference type="ARBA" id="ARBA00022989"/>
    </source>
</evidence>
<keyword evidence="6" id="KW-0812">Transmembrane</keyword>
<proteinExistence type="predicted"/>
<dbReference type="FunFam" id="2.120.10.30:FF:000035">
    <property type="entry name" value="Low-density lipoprotein receptor-related protein 2"/>
    <property type="match status" value="1"/>
</dbReference>
<evidence type="ECO:0000256" key="16">
    <source>
        <dbReference type="PROSITE-ProRule" id="PRU00124"/>
    </source>
</evidence>
<dbReference type="InterPro" id="IPR018097">
    <property type="entry name" value="EGF_Ca-bd_CS"/>
</dbReference>
<dbReference type="FunFam" id="2.10.25.10:FF:000037">
    <property type="entry name" value="Signal peptide, CUB domain and EGF-like domain-containing 2"/>
    <property type="match status" value="1"/>
</dbReference>
<dbReference type="SUPFAM" id="SSF57424">
    <property type="entry name" value="LDL receptor-like module"/>
    <property type="match status" value="7"/>
</dbReference>
<feature type="disulfide bond" evidence="16">
    <location>
        <begin position="128"/>
        <end position="146"/>
    </location>
</feature>
<reference evidence="19" key="1">
    <citation type="submission" date="2025-08" db="UniProtKB">
        <authorList>
            <consortium name="Ensembl"/>
        </authorList>
    </citation>
    <scope>IDENTIFICATION</scope>
</reference>
<keyword evidence="13" id="KW-0675">Receptor</keyword>
<dbReference type="Proteomes" id="UP000694406">
    <property type="component" value="Unplaced"/>
</dbReference>
<dbReference type="SMART" id="SM00135">
    <property type="entry name" value="LY"/>
    <property type="match status" value="5"/>
</dbReference>
<comment type="caution">
    <text evidence="16">Lacks conserved residue(s) required for the propagation of feature annotation.</text>
</comment>
<dbReference type="PROSITE" id="PS51120">
    <property type="entry name" value="LDLRB"/>
    <property type="match status" value="3"/>
</dbReference>
<feature type="repeat" description="LDL-receptor class B" evidence="17">
    <location>
        <begin position="472"/>
        <end position="514"/>
    </location>
</feature>
<feature type="domain" description="EGF-like" evidence="18">
    <location>
        <begin position="417"/>
        <end position="432"/>
    </location>
</feature>
<dbReference type="PROSITE" id="PS01209">
    <property type="entry name" value="LDLRA_1"/>
    <property type="match status" value="4"/>
</dbReference>
<keyword evidence="9" id="KW-0967">Endosome</keyword>
<dbReference type="SUPFAM" id="SSF57184">
    <property type="entry name" value="Growth factor receptor domain"/>
    <property type="match status" value="1"/>
</dbReference>
<reference evidence="19" key="2">
    <citation type="submission" date="2025-09" db="UniProtKB">
        <authorList>
            <consortium name="Ensembl"/>
        </authorList>
    </citation>
    <scope>IDENTIFICATION</scope>
</reference>
<keyword evidence="12 16" id="KW-1015">Disulfide bond</keyword>
<keyword evidence="3" id="KW-0245">EGF-like domain</keyword>
<evidence type="ECO:0000256" key="14">
    <source>
        <dbReference type="ARBA" id="ARBA00023180"/>
    </source>
</evidence>
<feature type="disulfide bond" evidence="16">
    <location>
        <begin position="260"/>
        <end position="275"/>
    </location>
</feature>
<feature type="disulfide bond" evidence="16">
    <location>
        <begin position="165"/>
        <end position="183"/>
    </location>
</feature>
<feature type="repeat" description="LDL-receptor class B" evidence="17">
    <location>
        <begin position="560"/>
        <end position="603"/>
    </location>
</feature>
<evidence type="ECO:0000256" key="7">
    <source>
        <dbReference type="ARBA" id="ARBA00022729"/>
    </source>
</evidence>
<evidence type="ECO:0000256" key="2">
    <source>
        <dbReference type="ARBA" id="ARBA00004308"/>
    </source>
</evidence>
<feature type="disulfide bond" evidence="16">
    <location>
        <begin position="177"/>
        <end position="192"/>
    </location>
</feature>
<dbReference type="CDD" id="cd00054">
    <property type="entry name" value="EGF_CA"/>
    <property type="match status" value="1"/>
</dbReference>
<evidence type="ECO:0000256" key="6">
    <source>
        <dbReference type="ARBA" id="ARBA00022692"/>
    </source>
</evidence>
<dbReference type="InterPro" id="IPR000033">
    <property type="entry name" value="LDLR_classB_rpt"/>
</dbReference>
<dbReference type="InterPro" id="IPR049883">
    <property type="entry name" value="NOTCH1_EGF-like"/>
</dbReference>
<dbReference type="GO" id="GO:0042562">
    <property type="term" value="F:hormone binding"/>
    <property type="evidence" value="ECO:0007669"/>
    <property type="project" value="TreeGrafter"/>
</dbReference>
<dbReference type="SMART" id="SM00192">
    <property type="entry name" value="LDLa"/>
    <property type="match status" value="7"/>
</dbReference>
<dbReference type="FunFam" id="4.10.400.10:FF:000034">
    <property type="entry name" value="Low-density lipoprotein receptor-related protein 2"/>
    <property type="match status" value="1"/>
</dbReference>
<feature type="disulfide bond" evidence="16">
    <location>
        <begin position="86"/>
        <end position="104"/>
    </location>
</feature>
<dbReference type="GO" id="GO:0016324">
    <property type="term" value="C:apical plasma membrane"/>
    <property type="evidence" value="ECO:0007669"/>
    <property type="project" value="TreeGrafter"/>
</dbReference>
<evidence type="ECO:0000256" key="4">
    <source>
        <dbReference type="ARBA" id="ARBA00022553"/>
    </source>
</evidence>
<feature type="disulfide bond" evidence="16">
    <location>
        <begin position="241"/>
        <end position="253"/>
    </location>
</feature>
<dbReference type="Pfam" id="PF00058">
    <property type="entry name" value="Ldl_recept_b"/>
    <property type="match status" value="4"/>
</dbReference>
<feature type="disulfide bond" evidence="16">
    <location>
        <begin position="158"/>
        <end position="170"/>
    </location>
</feature>
<dbReference type="InterPro" id="IPR002172">
    <property type="entry name" value="LDrepeatLR_classA_rpt"/>
</dbReference>
<dbReference type="SUPFAM" id="SSF63825">
    <property type="entry name" value="YWTD domain"/>
    <property type="match status" value="1"/>
</dbReference>
<feature type="repeat" description="LDL-receptor class B" evidence="17">
    <location>
        <begin position="515"/>
        <end position="557"/>
    </location>
</feature>
<dbReference type="FunFam" id="4.10.400.10:FF:000045">
    <property type="entry name" value="Low-density lipoprotein receptor-related protein 2"/>
    <property type="match status" value="1"/>
</dbReference>
<comment type="subcellular location">
    <subcellularLocation>
        <location evidence="2">Endomembrane system</location>
    </subcellularLocation>
    <subcellularLocation>
        <location evidence="15">Endosome lumen</location>
    </subcellularLocation>
    <subcellularLocation>
        <location evidence="1">Membrane</location>
        <topology evidence="1">Single-pass membrane protein</topology>
    </subcellularLocation>
</comment>
<dbReference type="InterPro" id="IPR011042">
    <property type="entry name" value="6-blade_b-propeller_TolB-like"/>
</dbReference>
<evidence type="ECO:0000256" key="13">
    <source>
        <dbReference type="ARBA" id="ARBA00023170"/>
    </source>
</evidence>
<keyword evidence="14" id="KW-0325">Glycoprotein</keyword>
<accession>A0A8C5S318</accession>
<gene>
    <name evidence="19" type="primary">LRP2</name>
</gene>
<dbReference type="FunFam" id="4.10.400.10:FF:000011">
    <property type="entry name" value="Low-density lipoprotein receptor-related protein 1"/>
    <property type="match status" value="2"/>
</dbReference>
<feature type="disulfide bond" evidence="16">
    <location>
        <begin position="36"/>
        <end position="48"/>
    </location>
</feature>
<evidence type="ECO:0000313" key="19">
    <source>
        <dbReference type="Ensembl" id="ENSLLTP00000012036.1"/>
    </source>
</evidence>
<name>A0A8C5S318_LATLA</name>
<keyword evidence="7" id="KW-0732">Signal</keyword>
<dbReference type="InterPro" id="IPR009030">
    <property type="entry name" value="Growth_fac_rcpt_cys_sf"/>
</dbReference>
<dbReference type="Gene3D" id="2.10.25.10">
    <property type="entry name" value="Laminin"/>
    <property type="match status" value="2"/>
</dbReference>
<dbReference type="Gene3D" id="4.10.400.10">
    <property type="entry name" value="Low-density Lipoprotein Receptor"/>
    <property type="match status" value="6"/>
</dbReference>
<dbReference type="InterPro" id="IPR000742">
    <property type="entry name" value="EGF"/>
</dbReference>
<dbReference type="AlphaFoldDB" id="A0A8C5S318"/>
<feature type="disulfide bond" evidence="16">
    <location>
        <begin position="98"/>
        <end position="113"/>
    </location>
</feature>
<evidence type="ECO:0000256" key="11">
    <source>
        <dbReference type="ARBA" id="ARBA00023136"/>
    </source>
</evidence>
<dbReference type="Ensembl" id="ENSLLTT00000012508.1">
    <property type="protein sequence ID" value="ENSLLTP00000012036.1"/>
    <property type="gene ID" value="ENSLLTG00000006815.1"/>
</dbReference>
<evidence type="ECO:0000256" key="17">
    <source>
        <dbReference type="PROSITE-ProRule" id="PRU00461"/>
    </source>
</evidence>
<sequence>MLTLQCTLYRINTATVWLAEYDWVFQALCIPPTLQCGSYSFSCGNGRCVPRFYRCDGVDDCHDNTDEQNCGSLSKYNSCATSAFTCRNGQCIPSRWRCDKHNDCLDNSDELHCPTQGSTTCPTSLFTCDNSKCIPKLWLCDTDNDCGDGSDEKNCNACEFGQFQCPDHRCIDPSYVCDGDQDCMDGADEHDCTTRPPGMCHQTEFQCQSDGNCIPASWECDGHPDCVDGSDEHHRCPPRTCPPSFFRCDNGNCIFQAWVCDGDNDCRDRSDERDCPTQPFRCPSWQWQCPGHSICVNLSKVCDNLADCPNGADESPLCSKYIFFNVQFKGSLQNLSDKLRERDWPKGPAELCDQETCLDNNAGCTHGCIQGPFGAQCSCPFGYQLANDSKTCEDINECDSPGFCSQHCHNERGSFRCYCDDGYILESNGKTCKVTGEGYPNYKVIGTDINRIFSLIRDGRNIVAVDFDSVTDRIFWSDISQDKIWSAYQNGTDRKVVFDSGVTVTESIAVDWIGRNLYWTDYVLETIEVSRLDGSHRTVLVSENVTNPRGLVLDPRTDGHVMFWTDWGQNPRIERASMDGTLRTTIVSNKIYWPNGLSIDYPNKLLYFADAYLDYIDFCDYNGNNRRQVVASDLILRHPHALTVFEDFIYWTDRYTHRVIRANKWHGRNQTVMIYNVHQPLGIVAVHRVKQPPGKIGGALISQSGGCEFDPR</sequence>
<dbReference type="GO" id="GO:0043235">
    <property type="term" value="C:receptor complex"/>
    <property type="evidence" value="ECO:0007669"/>
    <property type="project" value="TreeGrafter"/>
</dbReference>
<evidence type="ECO:0000313" key="20">
    <source>
        <dbReference type="Proteomes" id="UP000694406"/>
    </source>
</evidence>
<dbReference type="PROSITE" id="PS01187">
    <property type="entry name" value="EGF_CA"/>
    <property type="match status" value="1"/>
</dbReference>
<keyword evidence="8" id="KW-0677">Repeat</keyword>
<evidence type="ECO:0000256" key="9">
    <source>
        <dbReference type="ARBA" id="ARBA00022753"/>
    </source>
</evidence>
<dbReference type="SMART" id="SM00179">
    <property type="entry name" value="EGF_CA"/>
    <property type="match status" value="2"/>
</dbReference>
<dbReference type="InterPro" id="IPR036055">
    <property type="entry name" value="LDL_receptor-like_sf"/>
</dbReference>
<feature type="disulfide bond" evidence="16">
    <location>
        <begin position="43"/>
        <end position="61"/>
    </location>
</feature>
<feature type="disulfide bond" evidence="16">
    <location>
        <begin position="140"/>
        <end position="155"/>
    </location>
</feature>
<feature type="disulfide bond" evidence="16">
    <location>
        <begin position="55"/>
        <end position="70"/>
    </location>
</feature>
<dbReference type="FunFam" id="2.10.25.10:FF:000240">
    <property type="entry name" value="Vitamin K-dependent protein S"/>
    <property type="match status" value="1"/>
</dbReference>
<keyword evidence="10" id="KW-1133">Transmembrane helix</keyword>
<keyword evidence="11" id="KW-0472">Membrane</keyword>
<dbReference type="PRINTS" id="PR00261">
    <property type="entry name" value="LDLRECEPTOR"/>
</dbReference>
<dbReference type="FunFam" id="4.10.400.10:FF:000002">
    <property type="entry name" value="Low-density lipoprotein receptor-related protein 1"/>
    <property type="match status" value="1"/>
</dbReference>
<evidence type="ECO:0000256" key="15">
    <source>
        <dbReference type="ARBA" id="ARBA00046273"/>
    </source>
</evidence>
<dbReference type="GO" id="GO:0005509">
    <property type="term" value="F:calcium ion binding"/>
    <property type="evidence" value="ECO:0007669"/>
    <property type="project" value="InterPro"/>
</dbReference>
<evidence type="ECO:0000256" key="3">
    <source>
        <dbReference type="ARBA" id="ARBA00022536"/>
    </source>
</evidence>
<protein>
    <submittedName>
        <fullName evidence="19">LDL receptor related protein 2</fullName>
    </submittedName>
</protein>
<dbReference type="InterPro" id="IPR001881">
    <property type="entry name" value="EGF-like_Ca-bd_dom"/>
</dbReference>
<feature type="disulfide bond" evidence="16">
    <location>
        <begin position="121"/>
        <end position="133"/>
    </location>
</feature>
<dbReference type="Gene3D" id="2.120.10.30">
    <property type="entry name" value="TolB, C-terminal domain"/>
    <property type="match status" value="1"/>
</dbReference>
<evidence type="ECO:0000256" key="12">
    <source>
        <dbReference type="ARBA" id="ARBA00023157"/>
    </source>
</evidence>
<organism evidence="19 20">
    <name type="scientific">Laticauda laticaudata</name>
    <name type="common">Blue-ringed sea krait</name>
    <name type="synonym">Blue-lipped sea krait</name>
    <dbReference type="NCBI Taxonomy" id="8630"/>
    <lineage>
        <taxon>Eukaryota</taxon>
        <taxon>Metazoa</taxon>
        <taxon>Chordata</taxon>
        <taxon>Craniata</taxon>
        <taxon>Vertebrata</taxon>
        <taxon>Euteleostomi</taxon>
        <taxon>Lepidosauria</taxon>
        <taxon>Squamata</taxon>
        <taxon>Bifurcata</taxon>
        <taxon>Unidentata</taxon>
        <taxon>Episquamata</taxon>
        <taxon>Toxicofera</taxon>
        <taxon>Serpentes</taxon>
        <taxon>Colubroidea</taxon>
        <taxon>Elapidae</taxon>
        <taxon>Laticaudinae</taxon>
        <taxon>Laticauda</taxon>
    </lineage>
</organism>
<dbReference type="Pfam" id="PF00057">
    <property type="entry name" value="Ldl_recept_a"/>
    <property type="match status" value="6"/>
</dbReference>
<dbReference type="PROSITE" id="PS50068">
    <property type="entry name" value="LDLRA_2"/>
    <property type="match status" value="7"/>
</dbReference>
<dbReference type="FunFam" id="4.10.400.10:FF:000147">
    <property type="entry name" value="Low-density lipoprotein receptor-related protein 2"/>
    <property type="match status" value="1"/>
</dbReference>
<dbReference type="PROSITE" id="PS01186">
    <property type="entry name" value="EGF_2"/>
    <property type="match status" value="1"/>
</dbReference>
<dbReference type="GO" id="GO:0031904">
    <property type="term" value="C:endosome lumen"/>
    <property type="evidence" value="ECO:0007669"/>
    <property type="project" value="UniProtKB-SubCell"/>
</dbReference>
<dbReference type="GO" id="GO:0006898">
    <property type="term" value="P:receptor-mediated endocytosis"/>
    <property type="evidence" value="ECO:0007669"/>
    <property type="project" value="TreeGrafter"/>
</dbReference>
<feature type="disulfide bond" evidence="16">
    <location>
        <begin position="248"/>
        <end position="266"/>
    </location>
</feature>
<dbReference type="CDD" id="cd00112">
    <property type="entry name" value="LDLa"/>
    <property type="match status" value="7"/>
</dbReference>
<dbReference type="SMART" id="SM00181">
    <property type="entry name" value="EGF"/>
    <property type="match status" value="3"/>
</dbReference>
<dbReference type="InterPro" id="IPR023415">
    <property type="entry name" value="LDLR_class-A_CS"/>
</dbReference>
<evidence type="ECO:0000256" key="1">
    <source>
        <dbReference type="ARBA" id="ARBA00004167"/>
    </source>
</evidence>
<dbReference type="Pfam" id="PF07645">
    <property type="entry name" value="EGF_CA"/>
    <property type="match status" value="1"/>
</dbReference>
<keyword evidence="20" id="KW-1185">Reference proteome</keyword>
<dbReference type="GeneTree" id="ENSGT00940000157232"/>
<dbReference type="Gene3D" id="2.40.128.620">
    <property type="match status" value="1"/>
</dbReference>
<dbReference type="PANTHER" id="PTHR22722">
    <property type="entry name" value="LOW-DENSITY LIPOPROTEIN RECEPTOR-RELATED PROTEIN 2-RELATED"/>
    <property type="match status" value="1"/>
</dbReference>
<keyword evidence="4" id="KW-0597">Phosphoprotein</keyword>
<evidence type="ECO:0000259" key="18">
    <source>
        <dbReference type="PROSITE" id="PS01186"/>
    </source>
</evidence>
<evidence type="ECO:0000256" key="5">
    <source>
        <dbReference type="ARBA" id="ARBA00022583"/>
    </source>
</evidence>
<dbReference type="PANTHER" id="PTHR22722:SF11">
    <property type="entry name" value="LOW-DENSITY LIPOPROTEIN RECEPTOR-RELATED PROTEIN 2"/>
    <property type="match status" value="1"/>
</dbReference>